<sequence length="262" mass="29756">MKKILMFLITILSFIACADNQKTYHISMPSFKTQIQEHNTTTNVDGPKVKILEAQISKNTFYSSYFEQSTLNQRIDKSLQLLKDQLIKDVKTILENKGYQIAQDDADYTFMMIINASLYEDKVLRNSSLGGENVESSFMLILEAQNTLASLDGNTTSISSSTKFDDAITINYPIKSQAGFDTFRQVYSTVPTQINENTSASVLEVDNLFIKFYKEMSANLQTSIPKYEKITTEIKTQGLIEEDTNTTKESNPYQNNEVIIFQ</sequence>
<feature type="signal peptide" evidence="1">
    <location>
        <begin position="1"/>
        <end position="18"/>
    </location>
</feature>
<organism evidence="2 3">
    <name type="scientific">Campylobacter volucris</name>
    <dbReference type="NCBI Taxonomy" id="1031542"/>
    <lineage>
        <taxon>Bacteria</taxon>
        <taxon>Pseudomonadati</taxon>
        <taxon>Campylobacterota</taxon>
        <taxon>Epsilonproteobacteria</taxon>
        <taxon>Campylobacterales</taxon>
        <taxon>Campylobacteraceae</taxon>
        <taxon>Campylobacter</taxon>
    </lineage>
</organism>
<dbReference type="RefSeq" id="WP_147555387.1">
    <property type="nucleotide sequence ID" value="NZ_VOWJ01000021.1"/>
</dbReference>
<accession>A0A5C7DTR5</accession>
<keyword evidence="1" id="KW-0732">Signal</keyword>
<name>A0A5C7DTR5_9BACT</name>
<evidence type="ECO:0000313" key="3">
    <source>
        <dbReference type="Proteomes" id="UP000321629"/>
    </source>
</evidence>
<dbReference type="Proteomes" id="UP000321629">
    <property type="component" value="Unassembled WGS sequence"/>
</dbReference>
<comment type="caution">
    <text evidence="2">The sequence shown here is derived from an EMBL/GenBank/DDBJ whole genome shotgun (WGS) entry which is preliminary data.</text>
</comment>
<gene>
    <name evidence="2" type="ORF">FPD38_03410</name>
</gene>
<evidence type="ECO:0000256" key="1">
    <source>
        <dbReference type="SAM" id="SignalP"/>
    </source>
</evidence>
<evidence type="ECO:0000313" key="2">
    <source>
        <dbReference type="EMBL" id="TXE88359.1"/>
    </source>
</evidence>
<evidence type="ECO:0008006" key="4">
    <source>
        <dbReference type="Google" id="ProtNLM"/>
    </source>
</evidence>
<proteinExistence type="predicted"/>
<dbReference type="PROSITE" id="PS51257">
    <property type="entry name" value="PROKAR_LIPOPROTEIN"/>
    <property type="match status" value="1"/>
</dbReference>
<dbReference type="EMBL" id="VOWJ01000021">
    <property type="protein sequence ID" value="TXE88359.1"/>
    <property type="molecule type" value="Genomic_DNA"/>
</dbReference>
<reference evidence="2 3" key="1">
    <citation type="submission" date="2019-07" db="EMBL/GenBank/DDBJ databases">
        <title>Rapid identification of Enteric Bacteria from Whole Genome Sequences (WGS) using Average Nucleotide Identity (ANI).</title>
        <authorList>
            <person name="Lane C."/>
        </authorList>
    </citation>
    <scope>NUCLEOTIDE SEQUENCE [LARGE SCALE GENOMIC DNA]</scope>
    <source>
        <strain evidence="2 3">2016D-0084</strain>
    </source>
</reference>
<protein>
    <recommendedName>
        <fullName evidence="4">Lipoprotein</fullName>
    </recommendedName>
</protein>
<feature type="chain" id="PRO_5022936102" description="Lipoprotein" evidence="1">
    <location>
        <begin position="19"/>
        <end position="262"/>
    </location>
</feature>
<dbReference type="AlphaFoldDB" id="A0A5C7DTR5"/>